<gene>
    <name evidence="3" type="ORF">HOLleu_25623</name>
</gene>
<evidence type="ECO:0000256" key="1">
    <source>
        <dbReference type="SAM" id="MobiDB-lite"/>
    </source>
</evidence>
<evidence type="ECO:0000313" key="4">
    <source>
        <dbReference type="Proteomes" id="UP001152320"/>
    </source>
</evidence>
<reference evidence="3" key="1">
    <citation type="submission" date="2021-10" db="EMBL/GenBank/DDBJ databases">
        <title>Tropical sea cucumber genome reveals ecological adaptation and Cuvierian tubules defense mechanism.</title>
        <authorList>
            <person name="Chen T."/>
        </authorList>
    </citation>
    <scope>NUCLEOTIDE SEQUENCE</scope>
    <source>
        <strain evidence="3">Nanhai2018</strain>
        <tissue evidence="3">Muscle</tissue>
    </source>
</reference>
<sequence length="538" mass="59678">MIWGLTLEPGKVYTEIVQDELQLSMAILECRKGISENESNFSHIVMKTYNTEYLLCTLVNGATYQQTLDLKIMPREKVTFLVQGSSTVYLVGYSSLCPDGSHDYEMGLDQDVPGWEEDYPGEDNEDHYTVQPHSVTDDVILEVDPQEEGAITRSEALDDRFPETQNEDESATSGKVLPGEELVYPVPDVEVVKEEPSSPHDRLTPSGSLQTHDDPTTSRTEQHQGEGTRFESYQTSENRPSASRWSMQSTSGPPSQSDPLFNPGQSTSNLAQGTSSEGSRIYPVGVVGPGHPPATFQNFQQSPNKRQRVETVQIFPPPQKTSNSSGGSQYPVPIHTGRVETGLSQGPATLGRRTPSMGATGPRSAAVKQSLKSLMPRSGSVNKRQHVPLSLLSPQKLSSQFHVAQQSGSETALRRSANRDWVSVFSIPWEKMPEQLLQSCERKERPLPGMRRELVRIIISEVCKITSSPGKKNLDTIAERIVNKYPASFRDEFEDRIIGTGYSSLTKQMLNRIEHVNRKQNLEKETMVTGEVVAGDKN</sequence>
<feature type="compositionally biased region" description="Polar residues" evidence="1">
    <location>
        <begin position="231"/>
        <end position="278"/>
    </location>
</feature>
<evidence type="ECO:0000259" key="2">
    <source>
        <dbReference type="Pfam" id="PF17800"/>
    </source>
</evidence>
<keyword evidence="4" id="KW-1185">Reference proteome</keyword>
<protein>
    <submittedName>
        <fullName evidence="3">46 kDa FK506-binding nuclear protein</fullName>
    </submittedName>
</protein>
<feature type="region of interest" description="Disordered" evidence="1">
    <location>
        <begin position="342"/>
        <end position="365"/>
    </location>
</feature>
<proteinExistence type="predicted"/>
<evidence type="ECO:0000313" key="3">
    <source>
        <dbReference type="EMBL" id="KAJ8032172.1"/>
    </source>
</evidence>
<feature type="compositionally biased region" description="Basic and acidic residues" evidence="1">
    <location>
        <begin position="211"/>
        <end position="229"/>
    </location>
</feature>
<dbReference type="PANTHER" id="PTHR31025">
    <property type="entry name" value="SI:CH211-196P9.1-RELATED"/>
    <property type="match status" value="1"/>
</dbReference>
<dbReference type="EMBL" id="JAIZAY010000012">
    <property type="protein sequence ID" value="KAJ8032172.1"/>
    <property type="molecule type" value="Genomic_DNA"/>
</dbReference>
<feature type="compositionally biased region" description="Low complexity" evidence="1">
    <location>
        <begin position="180"/>
        <end position="189"/>
    </location>
</feature>
<accession>A0A9Q1H1Y9</accession>
<dbReference type="PANTHER" id="PTHR31025:SF22">
    <property type="entry name" value="IP13529P"/>
    <property type="match status" value="1"/>
</dbReference>
<dbReference type="AlphaFoldDB" id="A0A9Q1H1Y9"/>
<feature type="domain" description="Nucleoplasmin-like" evidence="2">
    <location>
        <begin position="2"/>
        <end position="93"/>
    </location>
</feature>
<organism evidence="3 4">
    <name type="scientific">Holothuria leucospilota</name>
    <name type="common">Black long sea cucumber</name>
    <name type="synonym">Mertensiothuria leucospilota</name>
    <dbReference type="NCBI Taxonomy" id="206669"/>
    <lineage>
        <taxon>Eukaryota</taxon>
        <taxon>Metazoa</taxon>
        <taxon>Echinodermata</taxon>
        <taxon>Eleutherozoa</taxon>
        <taxon>Echinozoa</taxon>
        <taxon>Holothuroidea</taxon>
        <taxon>Aspidochirotacea</taxon>
        <taxon>Aspidochirotida</taxon>
        <taxon>Holothuriidae</taxon>
        <taxon>Holothuria</taxon>
    </lineage>
</organism>
<dbReference type="InterPro" id="IPR041232">
    <property type="entry name" value="NPL"/>
</dbReference>
<dbReference type="OrthoDB" id="8838209at2759"/>
<dbReference type="Gene3D" id="2.60.120.340">
    <property type="entry name" value="Nucleoplasmin core domain"/>
    <property type="match status" value="1"/>
</dbReference>
<dbReference type="Pfam" id="PF17800">
    <property type="entry name" value="NPL"/>
    <property type="match status" value="1"/>
</dbReference>
<comment type="caution">
    <text evidence="3">The sequence shown here is derived from an EMBL/GenBank/DDBJ whole genome shotgun (WGS) entry which is preliminary data.</text>
</comment>
<name>A0A9Q1H1Y9_HOLLE</name>
<feature type="region of interest" description="Disordered" evidence="1">
    <location>
        <begin position="152"/>
        <end position="289"/>
    </location>
</feature>
<dbReference type="Proteomes" id="UP001152320">
    <property type="component" value="Chromosome 12"/>
</dbReference>
<feature type="compositionally biased region" description="Basic and acidic residues" evidence="1">
    <location>
        <begin position="190"/>
        <end position="203"/>
    </location>
</feature>